<dbReference type="OrthoDB" id="5358886at2759"/>
<feature type="chain" id="PRO_5040907959" description="Peptidase C51 domain-containing protein" evidence="1">
    <location>
        <begin position="20"/>
        <end position="233"/>
    </location>
</feature>
<sequence length="233" mass="25682">MKRLLILAIICGLASLAEAYTIYKATSVNCRSGPGTNYKAVKAYTTKDNIKLTCQTSGQSIKGNALWDKTTDNCYISDYYLHTGSNGYVVKKCSSGSSGGSKIPGPTTNDYPYKSNCNGIDPWNYYKCQCTSFVAWRINKRLGVKFHNHYKGPNWGNANTWDNAAKQTGVPINSKPVPGCIAQTNAGKYGHVAWVTKVSGSSVTVEEYNWSHREAYGTRTVPKSTFNYIHIKV</sequence>
<dbReference type="SUPFAM" id="SSF54001">
    <property type="entry name" value="Cysteine proteinases"/>
    <property type="match status" value="1"/>
</dbReference>
<dbReference type="EMBL" id="JANBUW010000030">
    <property type="protein sequence ID" value="KAJ2850514.1"/>
    <property type="molecule type" value="Genomic_DNA"/>
</dbReference>
<evidence type="ECO:0000313" key="3">
    <source>
        <dbReference type="EMBL" id="KAJ2850514.1"/>
    </source>
</evidence>
<gene>
    <name evidence="3" type="ORF">IWW36_001832</name>
</gene>
<keyword evidence="1" id="KW-0732">Signal</keyword>
<evidence type="ECO:0000256" key="1">
    <source>
        <dbReference type="SAM" id="SignalP"/>
    </source>
</evidence>
<dbReference type="InterPro" id="IPR007921">
    <property type="entry name" value="CHAP_dom"/>
</dbReference>
<name>A0A9W8M1M2_9FUNG</name>
<evidence type="ECO:0000259" key="2">
    <source>
        <dbReference type="PROSITE" id="PS50911"/>
    </source>
</evidence>
<dbReference type="Pfam" id="PF05257">
    <property type="entry name" value="CHAP"/>
    <property type="match status" value="1"/>
</dbReference>
<dbReference type="Gene3D" id="3.90.1720.10">
    <property type="entry name" value="endopeptidase domain like (from Nostoc punctiforme)"/>
    <property type="match status" value="1"/>
</dbReference>
<dbReference type="PROSITE" id="PS50911">
    <property type="entry name" value="CHAP"/>
    <property type="match status" value="1"/>
</dbReference>
<dbReference type="Proteomes" id="UP001139887">
    <property type="component" value="Unassembled WGS sequence"/>
</dbReference>
<feature type="domain" description="Peptidase C51" evidence="2">
    <location>
        <begin position="105"/>
        <end position="230"/>
    </location>
</feature>
<accession>A0A9W8M1M2</accession>
<organism evidence="3 4">
    <name type="scientific">Coemansia brasiliensis</name>
    <dbReference type="NCBI Taxonomy" id="2650707"/>
    <lineage>
        <taxon>Eukaryota</taxon>
        <taxon>Fungi</taxon>
        <taxon>Fungi incertae sedis</taxon>
        <taxon>Zoopagomycota</taxon>
        <taxon>Kickxellomycotina</taxon>
        <taxon>Kickxellomycetes</taxon>
        <taxon>Kickxellales</taxon>
        <taxon>Kickxellaceae</taxon>
        <taxon>Coemansia</taxon>
    </lineage>
</organism>
<dbReference type="InterPro" id="IPR038765">
    <property type="entry name" value="Papain-like_cys_pep_sf"/>
</dbReference>
<proteinExistence type="predicted"/>
<keyword evidence="4" id="KW-1185">Reference proteome</keyword>
<evidence type="ECO:0000313" key="4">
    <source>
        <dbReference type="Proteomes" id="UP001139887"/>
    </source>
</evidence>
<feature type="signal peptide" evidence="1">
    <location>
        <begin position="1"/>
        <end position="19"/>
    </location>
</feature>
<protein>
    <recommendedName>
        <fullName evidence="2">Peptidase C51 domain-containing protein</fullName>
    </recommendedName>
</protein>
<reference evidence="3" key="1">
    <citation type="submission" date="2022-07" db="EMBL/GenBank/DDBJ databases">
        <title>Phylogenomic reconstructions and comparative analyses of Kickxellomycotina fungi.</title>
        <authorList>
            <person name="Reynolds N.K."/>
            <person name="Stajich J.E."/>
            <person name="Barry K."/>
            <person name="Grigoriev I.V."/>
            <person name="Crous P."/>
            <person name="Smith M.E."/>
        </authorList>
    </citation>
    <scope>NUCLEOTIDE SEQUENCE</scope>
    <source>
        <strain evidence="3">NRRL 1566</strain>
    </source>
</reference>
<dbReference type="AlphaFoldDB" id="A0A9W8M1M2"/>
<comment type="caution">
    <text evidence="3">The sequence shown here is derived from an EMBL/GenBank/DDBJ whole genome shotgun (WGS) entry which is preliminary data.</text>
</comment>